<evidence type="ECO:0000313" key="2">
    <source>
        <dbReference type="EMBL" id="KAG9502991.1"/>
    </source>
</evidence>
<organism evidence="2 3">
    <name type="scientific">Fusarium musae</name>
    <dbReference type="NCBI Taxonomy" id="1042133"/>
    <lineage>
        <taxon>Eukaryota</taxon>
        <taxon>Fungi</taxon>
        <taxon>Dikarya</taxon>
        <taxon>Ascomycota</taxon>
        <taxon>Pezizomycotina</taxon>
        <taxon>Sordariomycetes</taxon>
        <taxon>Hypocreomycetidae</taxon>
        <taxon>Hypocreales</taxon>
        <taxon>Nectriaceae</taxon>
        <taxon>Fusarium</taxon>
    </lineage>
</organism>
<name>A0A9P8DJG1_9HYPO</name>
<dbReference type="RefSeq" id="XP_044681991.1">
    <property type="nucleotide sequence ID" value="XM_044823500.1"/>
</dbReference>
<keyword evidence="3" id="KW-1185">Reference proteome</keyword>
<feature type="compositionally biased region" description="Basic and acidic residues" evidence="1">
    <location>
        <begin position="253"/>
        <end position="264"/>
    </location>
</feature>
<dbReference type="EMBL" id="JAHBCI010000004">
    <property type="protein sequence ID" value="KAG9502991.1"/>
    <property type="molecule type" value="Genomic_DNA"/>
</dbReference>
<feature type="region of interest" description="Disordered" evidence="1">
    <location>
        <begin position="253"/>
        <end position="287"/>
    </location>
</feature>
<evidence type="ECO:0000313" key="3">
    <source>
        <dbReference type="Proteomes" id="UP000827133"/>
    </source>
</evidence>
<comment type="caution">
    <text evidence="2">The sequence shown here is derived from an EMBL/GenBank/DDBJ whole genome shotgun (WGS) entry which is preliminary data.</text>
</comment>
<sequence length="539" mass="60720">MAAAVDVESDGSVRDLFQDPPFDLQNVRFDVSGLVSQNDLDVETLETLYSQMLQEIYDRTGVTALYPPGHFPACHDATVKLLMKNHGLMWTESFTKSTGYRTLQRRAKLVTEQDQELPEDIKNLIPCPYAPFLLSCIALVLFRKPPTGSPSKAIISMFCDKNVAKWLNLAIRIYERDRSHLLFISVDDGYNLDDGRQSRIIQDGHKKYLRVKSHSVDDSVFQHEIDQYFKPEWTGFNDHDNSEWTGFSDHDNSEWTGFSDHDNPSDDEMDLDSQHVTSDESVQPDSDDKLQKLYTMLHRHEPAFLKFSQEAPQILLNSASTARDVMRLTILVNMTNKSMAAEAKRQREHDKNMMSILQNVQLAFQDTKTRIGTLEQRLTESIAGISPQVNASVQELLNKSVAEISTQVNASVQELLNKSVAEISTQVNASMQQRLTESTAGISTQVNASVQELLNKSVAEISTQVNASMQQRLTESTAGISTQVNASVQELLNKSVTEISTQVNASMEEGPERYKQALISVFRDTNRELLDYLSRQSLG</sequence>
<feature type="compositionally biased region" description="Polar residues" evidence="1">
    <location>
        <begin position="274"/>
        <end position="284"/>
    </location>
</feature>
<reference evidence="2" key="1">
    <citation type="journal article" date="2021" name="Mol. Plant Microbe Interact.">
        <title>Telomere to telomere genome assembly of Fusarium musae F31, causal agent of crown rot disease of banana.</title>
        <authorList>
            <person name="Degradi L."/>
            <person name="Tava V."/>
            <person name="Kunova A."/>
            <person name="Cortesi P."/>
            <person name="Saracchi M."/>
            <person name="Pasquali M."/>
        </authorList>
    </citation>
    <scope>NUCLEOTIDE SEQUENCE</scope>
    <source>
        <strain evidence="2">F31</strain>
    </source>
</reference>
<evidence type="ECO:0000256" key="1">
    <source>
        <dbReference type="SAM" id="MobiDB-lite"/>
    </source>
</evidence>
<dbReference type="AlphaFoldDB" id="A0A9P8DJG1"/>
<dbReference type="KEGG" id="fmu:J7337_005826"/>
<dbReference type="Proteomes" id="UP000827133">
    <property type="component" value="Unassembled WGS sequence"/>
</dbReference>
<gene>
    <name evidence="2" type="ORF">J7337_005826</name>
</gene>
<accession>A0A9P8DJG1</accession>
<proteinExistence type="predicted"/>
<protein>
    <submittedName>
        <fullName evidence="2">Uncharacterized protein</fullName>
    </submittedName>
</protein>
<dbReference type="GeneID" id="68313682"/>